<organism evidence="1">
    <name type="scientific">Spongospora subterranea</name>
    <dbReference type="NCBI Taxonomy" id="70186"/>
    <lineage>
        <taxon>Eukaryota</taxon>
        <taxon>Sar</taxon>
        <taxon>Rhizaria</taxon>
        <taxon>Endomyxa</taxon>
        <taxon>Phytomyxea</taxon>
        <taxon>Plasmodiophorida</taxon>
        <taxon>Plasmodiophoridae</taxon>
        <taxon>Spongospora</taxon>
    </lineage>
</organism>
<proteinExistence type="predicted"/>
<protein>
    <submittedName>
        <fullName evidence="1">Uncharacterized protein</fullName>
    </submittedName>
</protein>
<evidence type="ECO:0000313" key="1">
    <source>
        <dbReference type="EMBL" id="CRZ03688.1"/>
    </source>
</evidence>
<accession>A0A0H5QNU3</accession>
<name>A0A0H5QNU3_9EUKA</name>
<dbReference type="EMBL" id="HACM01003246">
    <property type="protein sequence ID" value="CRZ03688.1"/>
    <property type="molecule type" value="Transcribed_RNA"/>
</dbReference>
<dbReference type="AlphaFoldDB" id="A0A0H5QNU3"/>
<feature type="non-terminal residue" evidence="1">
    <location>
        <position position="1"/>
    </location>
</feature>
<sequence length="126" mass="14369">LEFPLRSPETLDEALKVARLTGKQLRPRLRTAANDTNLWVPALIDRLNEVTCLSIGVRMLIGGDGRWTLVGPPPWPYYINWGNRWISDRGDDLDWVRCCCSSIHQAMPVDGHGHRHRGSDESKIRQ</sequence>
<reference evidence="1" key="1">
    <citation type="submission" date="2015-04" db="EMBL/GenBank/DDBJ databases">
        <title>The genome sequence of the plant pathogenic Rhizarian Plasmodiophora brassicae reveals insights in its biotrophic life cycle and the origin of chitin synthesis.</title>
        <authorList>
            <person name="Schwelm A."/>
            <person name="Fogelqvist J."/>
            <person name="Knaust A."/>
            <person name="Julke S."/>
            <person name="Lilja T."/>
            <person name="Dhandapani V."/>
            <person name="Bonilla-Rosso G."/>
            <person name="Karlsson M."/>
            <person name="Shevchenko A."/>
            <person name="Choi S.R."/>
            <person name="Kim H.G."/>
            <person name="Park J.Y."/>
            <person name="Lim Y.P."/>
            <person name="Ludwig-Muller J."/>
            <person name="Dixelius C."/>
        </authorList>
    </citation>
    <scope>NUCLEOTIDE SEQUENCE</scope>
    <source>
        <tissue evidence="1">Potato root galls</tissue>
    </source>
</reference>